<dbReference type="Gene3D" id="1.25.10.10">
    <property type="entry name" value="Leucine-rich Repeat Variant"/>
    <property type="match status" value="2"/>
</dbReference>
<dbReference type="Proteomes" id="UP000226525">
    <property type="component" value="Unassembled WGS sequence"/>
</dbReference>
<gene>
    <name evidence="1" type="ORF">CMN54_15230</name>
</gene>
<reference evidence="2" key="1">
    <citation type="submission" date="2017-09" db="EMBL/GenBank/DDBJ databases">
        <title>The Reconstruction of 2,631 Draft Metagenome-Assembled Genomes from the Global Oceans.</title>
        <authorList>
            <person name="Tully B.J."/>
            <person name="Graham E.D."/>
            <person name="Heidelberg J.F."/>
        </authorList>
    </citation>
    <scope>NUCLEOTIDE SEQUENCE [LARGE SCALE GENOMIC DNA]</scope>
</reference>
<dbReference type="EMBL" id="NZEX01000187">
    <property type="protein sequence ID" value="MAH64761.1"/>
    <property type="molecule type" value="Genomic_DNA"/>
</dbReference>
<dbReference type="GO" id="GO:0016740">
    <property type="term" value="F:transferase activity"/>
    <property type="evidence" value="ECO:0007669"/>
    <property type="project" value="UniProtKB-KW"/>
</dbReference>
<dbReference type="GO" id="GO:0016491">
    <property type="term" value="F:oxidoreductase activity"/>
    <property type="evidence" value="ECO:0007669"/>
    <property type="project" value="TreeGrafter"/>
</dbReference>
<evidence type="ECO:0000313" key="1">
    <source>
        <dbReference type="EMBL" id="MAH64761.1"/>
    </source>
</evidence>
<dbReference type="InterPro" id="IPR004155">
    <property type="entry name" value="PBS_lyase_HEAT"/>
</dbReference>
<protein>
    <submittedName>
        <fullName evidence="1">Glycosyltransferase</fullName>
    </submittedName>
</protein>
<sequence>MINNQELTEEEATQLANELSLMLNDGETPEADQDLLQRMVAGLGDKRGALRLTFAKSLGAVGEGALPILCDALRNHENVVVRRASAKTLNLIGSKEALPFLLEAFLNDEDPVVLGSSAGAMATIGPDAMEDLFRILVNPDSTAFQVGLINLALSFIGSKAPEAMLRAADSPHAEVRVAAIAALGEQIQTLGDKKAKAKLIQALEDEDGEVRAEAATLVGKSYDAEDVQDLLVKRLADTNNQVRKNAALSLMKLGAIESIDALTNAEDQESEEDVKKVLNVAIQILKRDAD</sequence>
<dbReference type="InterPro" id="IPR016024">
    <property type="entry name" value="ARM-type_fold"/>
</dbReference>
<organism evidence="1 2">
    <name type="scientific">SAR324 cluster bacterium</name>
    <dbReference type="NCBI Taxonomy" id="2024889"/>
    <lineage>
        <taxon>Bacteria</taxon>
        <taxon>Deltaproteobacteria</taxon>
        <taxon>SAR324 cluster</taxon>
    </lineage>
</organism>
<proteinExistence type="predicted"/>
<keyword evidence="1" id="KW-0808">Transferase</keyword>
<name>A0A2D6YNJ8_9DELT</name>
<dbReference type="InterPro" id="IPR011989">
    <property type="entry name" value="ARM-like"/>
</dbReference>
<dbReference type="SMART" id="SM00567">
    <property type="entry name" value="EZ_HEAT"/>
    <property type="match status" value="5"/>
</dbReference>
<dbReference type="SUPFAM" id="SSF48371">
    <property type="entry name" value="ARM repeat"/>
    <property type="match status" value="1"/>
</dbReference>
<dbReference type="AlphaFoldDB" id="A0A2D6YNJ8"/>
<dbReference type="Pfam" id="PF13646">
    <property type="entry name" value="HEAT_2"/>
    <property type="match status" value="2"/>
</dbReference>
<dbReference type="PANTHER" id="PTHR12697">
    <property type="entry name" value="PBS LYASE HEAT-LIKE PROTEIN"/>
    <property type="match status" value="1"/>
</dbReference>
<dbReference type="PANTHER" id="PTHR12697:SF38">
    <property type="entry name" value="PBS LYASE HEAT DOMAIN PROTEIN REPEAT-CONTAINING PROTEIN"/>
    <property type="match status" value="1"/>
</dbReference>
<comment type="caution">
    <text evidence="1">The sequence shown here is derived from an EMBL/GenBank/DDBJ whole genome shotgun (WGS) entry which is preliminary data.</text>
</comment>
<evidence type="ECO:0000313" key="2">
    <source>
        <dbReference type="Proteomes" id="UP000226525"/>
    </source>
</evidence>
<accession>A0A2D6YNJ8</accession>